<feature type="compositionally biased region" description="Polar residues" evidence="1">
    <location>
        <begin position="535"/>
        <end position="545"/>
    </location>
</feature>
<dbReference type="GeneID" id="39601749"/>
<feature type="region of interest" description="Disordered" evidence="1">
    <location>
        <begin position="515"/>
        <end position="553"/>
    </location>
</feature>
<keyword evidence="3" id="KW-1185">Reference proteome</keyword>
<dbReference type="EMBL" id="RCNU01000001">
    <property type="protein sequence ID" value="RWQ99715.1"/>
    <property type="molecule type" value="Genomic_DNA"/>
</dbReference>
<accession>A0A443I6W2</accession>
<sequence>MSEPASSVRSRHGLKRVNSTGYFRLGPREGGKEHQGLQVPSFRYGGTHYRVEYTSSGIWGNPDLAAARAIVEPRVTRLNEQLFRTHHPSLANEPLVYVMVENHSRKSMWVILPTSNSRKLGLRAGDREIHILPAVSLDLSEIPIGIPERCDPFRKELNPRRILTPEDLELIRKVHVRAIGVEILVCGWAIYIFKTKKDMKKAWAEGGARAIGGLSVGHMTIEDNPCHATLQAGEPVSPEPDSYIAHSQLGLKIRLPGGIECITTVTHGFVKRPKPGPISVFVADRYKRIKRSLMGFRSNPSPSIARADVHTTKKMKNSPLGKVVYSAGTKTMIGHITTTFDNPSEHVPYPAGYKHDLSLVTAPHLPDVFAPPGIHMAPVWAEYDDALEGEPVFEASLFLQYDKWKIMKGTVATEAVRLAVIEGTKYLWENEIGNPTISLLWRSEADGDDATGFSGSVLCLGTPTQKDVKPILFQNYARVIRNWPASEKSTPIGPCDTVKGGFFLPDIIRKSKILLSNQPGGTTGPVSEERRLTTDPLSDRTSNAKKNLMTDPV</sequence>
<dbReference type="STRING" id="264951.A0A443I6W2"/>
<feature type="compositionally biased region" description="Basic and acidic residues" evidence="1">
    <location>
        <begin position="26"/>
        <end position="35"/>
    </location>
</feature>
<dbReference type="VEuPathDB" id="FungiDB:C8Q69DRAFT_503234"/>
<protein>
    <submittedName>
        <fullName evidence="2">Uncharacterized protein</fullName>
    </submittedName>
</protein>
<evidence type="ECO:0000313" key="2">
    <source>
        <dbReference type="EMBL" id="RWQ99715.1"/>
    </source>
</evidence>
<feature type="region of interest" description="Disordered" evidence="1">
    <location>
        <begin position="19"/>
        <end position="39"/>
    </location>
</feature>
<gene>
    <name evidence="2" type="ORF">C8Q69DRAFT_503234</name>
</gene>
<proteinExistence type="predicted"/>
<comment type="caution">
    <text evidence="2">The sequence shown here is derived from an EMBL/GenBank/DDBJ whole genome shotgun (WGS) entry which is preliminary data.</text>
</comment>
<dbReference type="AlphaFoldDB" id="A0A443I6W2"/>
<reference evidence="2 3" key="1">
    <citation type="journal article" date="2018" name="Front. Microbiol.">
        <title>Genomic and genetic insights into a cosmopolitan fungus, Paecilomyces variotii (Eurotiales).</title>
        <authorList>
            <person name="Urquhart A.S."/>
            <person name="Mondo S.J."/>
            <person name="Makela M.R."/>
            <person name="Hane J.K."/>
            <person name="Wiebenga A."/>
            <person name="He G."/>
            <person name="Mihaltcheva S."/>
            <person name="Pangilinan J."/>
            <person name="Lipzen A."/>
            <person name="Barry K."/>
            <person name="de Vries R.P."/>
            <person name="Grigoriev I.V."/>
            <person name="Idnurm A."/>
        </authorList>
    </citation>
    <scope>NUCLEOTIDE SEQUENCE [LARGE SCALE GENOMIC DNA]</scope>
    <source>
        <strain evidence="2 3">CBS 101075</strain>
    </source>
</reference>
<organism evidence="2 3">
    <name type="scientific">Byssochlamys spectabilis</name>
    <name type="common">Paecilomyces variotii</name>
    <dbReference type="NCBI Taxonomy" id="264951"/>
    <lineage>
        <taxon>Eukaryota</taxon>
        <taxon>Fungi</taxon>
        <taxon>Dikarya</taxon>
        <taxon>Ascomycota</taxon>
        <taxon>Pezizomycotina</taxon>
        <taxon>Eurotiomycetes</taxon>
        <taxon>Eurotiomycetidae</taxon>
        <taxon>Eurotiales</taxon>
        <taxon>Thermoascaceae</taxon>
        <taxon>Paecilomyces</taxon>
    </lineage>
</organism>
<name>A0A443I6W2_BYSSP</name>
<dbReference type="RefSeq" id="XP_028489360.1">
    <property type="nucleotide sequence ID" value="XM_028632472.1"/>
</dbReference>
<evidence type="ECO:0000313" key="3">
    <source>
        <dbReference type="Proteomes" id="UP000283841"/>
    </source>
</evidence>
<dbReference type="Proteomes" id="UP000283841">
    <property type="component" value="Unassembled WGS sequence"/>
</dbReference>
<evidence type="ECO:0000256" key="1">
    <source>
        <dbReference type="SAM" id="MobiDB-lite"/>
    </source>
</evidence>